<evidence type="ECO:0000256" key="1">
    <source>
        <dbReference type="ARBA" id="ARBA00009059"/>
    </source>
</evidence>
<dbReference type="GO" id="GO:0032259">
    <property type="term" value="P:methylation"/>
    <property type="evidence" value="ECO:0007669"/>
    <property type="project" value="UniProtKB-KW"/>
</dbReference>
<proteinExistence type="inferred from homology"/>
<dbReference type="SUPFAM" id="SSF53335">
    <property type="entry name" value="S-adenosyl-L-methionine-dependent methyltransferases"/>
    <property type="match status" value="1"/>
</dbReference>
<evidence type="ECO:0000256" key="3">
    <source>
        <dbReference type="ARBA" id="ARBA00022679"/>
    </source>
</evidence>
<dbReference type="EC" id="2.1.1.244" evidence="5"/>
<keyword evidence="2 11" id="KW-0489">Methyltransferase</keyword>
<evidence type="ECO:0000256" key="7">
    <source>
        <dbReference type="ARBA" id="ARBA00043129"/>
    </source>
</evidence>
<comment type="catalytic activity">
    <reaction evidence="10">
        <text>N-terminal L-alanyl-L-prolyl-L-lysyl-[protein] + 3 S-adenosyl-L-methionine = N-terminal N,N,N-trimethyl-L-alanyl-L-prolyl-L-lysyl-[protein] + 3 S-adenosyl-L-homocysteine + 3 H(+)</text>
        <dbReference type="Rhea" id="RHEA:54712"/>
        <dbReference type="Rhea" id="RHEA-COMP:13785"/>
        <dbReference type="Rhea" id="RHEA-COMP:13971"/>
        <dbReference type="ChEBI" id="CHEBI:15378"/>
        <dbReference type="ChEBI" id="CHEBI:57856"/>
        <dbReference type="ChEBI" id="CHEBI:59789"/>
        <dbReference type="ChEBI" id="CHEBI:138057"/>
        <dbReference type="ChEBI" id="CHEBI:138315"/>
        <dbReference type="EC" id="2.1.1.244"/>
    </reaction>
</comment>
<dbReference type="AlphaFoldDB" id="A0A6B2G2Y8"/>
<organism evidence="11">
    <name type="scientific">Myxobolus squamalis</name>
    <name type="common">Myxosporean</name>
    <dbReference type="NCBI Taxonomy" id="59785"/>
    <lineage>
        <taxon>Eukaryota</taxon>
        <taxon>Metazoa</taxon>
        <taxon>Cnidaria</taxon>
        <taxon>Myxozoa</taxon>
        <taxon>Myxosporea</taxon>
        <taxon>Bivalvulida</taxon>
        <taxon>Platysporina</taxon>
        <taxon>Myxobolidae</taxon>
        <taxon>Myxobolus</taxon>
    </lineage>
</organism>
<reference evidence="11" key="1">
    <citation type="submission" date="2018-11" db="EMBL/GenBank/DDBJ databases">
        <title>Myxobolus squamalis genome and transcriptome.</title>
        <authorList>
            <person name="Yahalomi D."/>
            <person name="Atkinson S.D."/>
            <person name="Neuhof M."/>
            <person name="Chang E.S."/>
            <person name="Philippe H."/>
            <person name="Cartwright P."/>
            <person name="Bartholomew J.L."/>
            <person name="Huchon D."/>
        </authorList>
    </citation>
    <scope>NUCLEOTIDE SEQUENCE</scope>
    <source>
        <strain evidence="11">71B08</strain>
        <tissue evidence="11">Whole</tissue>
    </source>
</reference>
<protein>
    <recommendedName>
        <fullName evidence="6">Alpha N-terminal protein methyltransferase 1</fullName>
        <ecNumber evidence="5">2.1.1.244</ecNumber>
    </recommendedName>
    <alternativeName>
        <fullName evidence="7">X-Pro-Lys N-terminal protein methyltransferase 1</fullName>
    </alternativeName>
</protein>
<evidence type="ECO:0000256" key="8">
    <source>
        <dbReference type="ARBA" id="ARBA00047306"/>
    </source>
</evidence>
<comment type="similarity">
    <text evidence="1">Belongs to the methyltransferase superfamily. NTM1 family.</text>
</comment>
<name>A0A6B2G2Y8_MYXSQ</name>
<dbReference type="GO" id="GO:0005737">
    <property type="term" value="C:cytoplasm"/>
    <property type="evidence" value="ECO:0007669"/>
    <property type="project" value="TreeGrafter"/>
</dbReference>
<evidence type="ECO:0000256" key="9">
    <source>
        <dbReference type="ARBA" id="ARBA00047885"/>
    </source>
</evidence>
<evidence type="ECO:0000256" key="2">
    <source>
        <dbReference type="ARBA" id="ARBA00022603"/>
    </source>
</evidence>
<dbReference type="Gene3D" id="3.40.50.150">
    <property type="entry name" value="Vaccinia Virus protein VP39"/>
    <property type="match status" value="1"/>
</dbReference>
<dbReference type="CDD" id="cd02440">
    <property type="entry name" value="AdoMet_MTases"/>
    <property type="match status" value="1"/>
</dbReference>
<dbReference type="InterPro" id="IPR029063">
    <property type="entry name" value="SAM-dependent_MTases_sf"/>
</dbReference>
<evidence type="ECO:0000313" key="11">
    <source>
        <dbReference type="EMBL" id="NDJ97902.1"/>
    </source>
</evidence>
<keyword evidence="4" id="KW-0949">S-adenosyl-L-methionine</keyword>
<comment type="catalytic activity">
    <reaction evidence="9">
        <text>N-terminal L-prolyl-L-prolyl-L-lysyl-[protein] + 2 S-adenosyl-L-methionine = N-terminal N,N-dimethyl-L-prolyl-L-prolyl-L-lysyl-[protein] + 2 S-adenosyl-L-homocysteine + 2 H(+)</text>
        <dbReference type="Rhea" id="RHEA:54736"/>
        <dbReference type="Rhea" id="RHEA-COMP:13787"/>
        <dbReference type="Rhea" id="RHEA-COMP:13974"/>
        <dbReference type="ChEBI" id="CHEBI:15378"/>
        <dbReference type="ChEBI" id="CHEBI:57856"/>
        <dbReference type="ChEBI" id="CHEBI:59789"/>
        <dbReference type="ChEBI" id="CHEBI:138059"/>
        <dbReference type="ChEBI" id="CHEBI:138318"/>
        <dbReference type="EC" id="2.1.1.244"/>
    </reaction>
</comment>
<dbReference type="PANTHER" id="PTHR12753">
    <property type="entry name" value="AD-003 - RELATED"/>
    <property type="match status" value="1"/>
</dbReference>
<sequence length="172" mass="20184">MDSVVFRISLFQDVGCGIGRVTQELLCQYVENIDLVDASKKFINTAKESLKRFKNYRYFVQDIERFIPQPRKYDIIWAQWVLGYLSDDEFSRFLTRCAAALSSPSCFIVIKDNINTTRWVDLVDGYIIRTDQEYRDIFHKSFLRICHSTPVDLGLGMSRVMMYFLTCQINQS</sequence>
<accession>A0A6B2G2Y8</accession>
<evidence type="ECO:0000256" key="4">
    <source>
        <dbReference type="ARBA" id="ARBA00022691"/>
    </source>
</evidence>
<keyword evidence="3 11" id="KW-0808">Transferase</keyword>
<dbReference type="EMBL" id="GHBR01003884">
    <property type="protein sequence ID" value="NDJ97902.1"/>
    <property type="molecule type" value="Transcribed_RNA"/>
</dbReference>
<dbReference type="InterPro" id="IPR008576">
    <property type="entry name" value="MeTrfase_NTM1"/>
</dbReference>
<evidence type="ECO:0000256" key="5">
    <source>
        <dbReference type="ARBA" id="ARBA00039112"/>
    </source>
</evidence>
<dbReference type="GO" id="GO:0071885">
    <property type="term" value="F:N-terminal protein N-methyltransferase activity"/>
    <property type="evidence" value="ECO:0007669"/>
    <property type="project" value="UniProtKB-EC"/>
</dbReference>
<evidence type="ECO:0000256" key="6">
    <source>
        <dbReference type="ARBA" id="ARBA00039449"/>
    </source>
</evidence>
<dbReference type="PANTHER" id="PTHR12753:SF0">
    <property type="entry name" value="ALPHA N-TERMINAL PROTEIN METHYLTRANSFERASE 1"/>
    <property type="match status" value="1"/>
</dbReference>
<dbReference type="Pfam" id="PF05891">
    <property type="entry name" value="Methyltransf_PK"/>
    <property type="match status" value="1"/>
</dbReference>
<comment type="catalytic activity">
    <reaction evidence="8">
        <text>N-terminal L-seryl-L-prolyl-L-lysyl-[protein] + 3 S-adenosyl-L-methionine = N-terminal N,N,N-trimethyl-L-seryl-L-prolyl-L-lysyl-[protein] + 3 S-adenosyl-L-homocysteine + 3 H(+)</text>
        <dbReference type="Rhea" id="RHEA:54724"/>
        <dbReference type="Rhea" id="RHEA-COMP:13789"/>
        <dbReference type="Rhea" id="RHEA-COMP:13973"/>
        <dbReference type="ChEBI" id="CHEBI:15378"/>
        <dbReference type="ChEBI" id="CHEBI:57856"/>
        <dbReference type="ChEBI" id="CHEBI:59789"/>
        <dbReference type="ChEBI" id="CHEBI:138061"/>
        <dbReference type="ChEBI" id="CHEBI:138317"/>
        <dbReference type="EC" id="2.1.1.244"/>
    </reaction>
</comment>
<evidence type="ECO:0000256" key="10">
    <source>
        <dbReference type="ARBA" id="ARBA00048167"/>
    </source>
</evidence>